<accession>A0A0D2X2D6</accession>
<feature type="non-terminal residue" evidence="6">
    <location>
        <position position="1"/>
    </location>
</feature>
<dbReference type="STRING" id="595528.A0A0D2X2D6"/>
<evidence type="ECO:0000256" key="2">
    <source>
        <dbReference type="ARBA" id="ARBA00007175"/>
    </source>
</evidence>
<dbReference type="InterPro" id="IPR019186">
    <property type="entry name" value="Nucleolar_protein_12"/>
</dbReference>
<name>A0A0D2X2D6_CAPO3</name>
<evidence type="ECO:0000256" key="5">
    <source>
        <dbReference type="SAM" id="MobiDB-lite"/>
    </source>
</evidence>
<evidence type="ECO:0000256" key="3">
    <source>
        <dbReference type="ARBA" id="ARBA00023054"/>
    </source>
</evidence>
<feature type="compositionally biased region" description="Gly residues" evidence="5">
    <location>
        <begin position="28"/>
        <end position="38"/>
    </location>
</feature>
<dbReference type="EMBL" id="KE346363">
    <property type="protein sequence ID" value="KJE92374.1"/>
    <property type="molecule type" value="Genomic_DNA"/>
</dbReference>
<organism evidence="6 7">
    <name type="scientific">Capsaspora owczarzaki (strain ATCC 30864)</name>
    <dbReference type="NCBI Taxonomy" id="595528"/>
    <lineage>
        <taxon>Eukaryota</taxon>
        <taxon>Filasterea</taxon>
        <taxon>Capsaspora</taxon>
    </lineage>
</organism>
<dbReference type="GO" id="GO:0005730">
    <property type="term" value="C:nucleolus"/>
    <property type="evidence" value="ECO:0007669"/>
    <property type="project" value="UniProtKB-SubCell"/>
</dbReference>
<dbReference type="Pfam" id="PF09805">
    <property type="entry name" value="Nop25"/>
    <property type="match status" value="1"/>
</dbReference>
<feature type="region of interest" description="Disordered" evidence="5">
    <location>
        <begin position="95"/>
        <end position="299"/>
    </location>
</feature>
<dbReference type="PANTHER" id="PTHR14577:SF0">
    <property type="entry name" value="NUCLEOLAR PROTEIN 12"/>
    <property type="match status" value="1"/>
</dbReference>
<comment type="subcellular location">
    <subcellularLocation>
        <location evidence="1">Nucleus</location>
        <location evidence="1">Nucleolus</location>
    </subcellularLocation>
</comment>
<keyword evidence="7" id="KW-1185">Reference proteome</keyword>
<evidence type="ECO:0000256" key="1">
    <source>
        <dbReference type="ARBA" id="ARBA00004604"/>
    </source>
</evidence>
<feature type="region of interest" description="Disordered" evidence="5">
    <location>
        <begin position="1"/>
        <end position="55"/>
    </location>
</feature>
<evidence type="ECO:0008006" key="8">
    <source>
        <dbReference type="Google" id="ProtNLM"/>
    </source>
</evidence>
<feature type="compositionally biased region" description="Acidic residues" evidence="5">
    <location>
        <begin position="193"/>
        <end position="205"/>
    </location>
</feature>
<evidence type="ECO:0000256" key="4">
    <source>
        <dbReference type="ARBA" id="ARBA00023242"/>
    </source>
</evidence>
<dbReference type="AlphaFoldDB" id="A0A0D2X2D6"/>
<dbReference type="RefSeq" id="XP_004364194.2">
    <property type="nucleotide sequence ID" value="XM_004364137.2"/>
</dbReference>
<feature type="compositionally biased region" description="Basic and acidic residues" evidence="5">
    <location>
        <begin position="95"/>
        <end position="141"/>
    </location>
</feature>
<reference evidence="7" key="1">
    <citation type="submission" date="2011-02" db="EMBL/GenBank/DDBJ databases">
        <title>The Genome Sequence of Capsaspora owczarzaki ATCC 30864.</title>
        <authorList>
            <person name="Russ C."/>
            <person name="Cuomo C."/>
            <person name="Burger G."/>
            <person name="Gray M.W."/>
            <person name="Holland P.W.H."/>
            <person name="King N."/>
            <person name="Lang F.B.F."/>
            <person name="Roger A.J."/>
            <person name="Ruiz-Trillo I."/>
            <person name="Young S.K."/>
            <person name="Zeng Q."/>
            <person name="Gargeya S."/>
            <person name="Alvarado L."/>
            <person name="Berlin A."/>
            <person name="Chapman S.B."/>
            <person name="Chen Z."/>
            <person name="Freedman E."/>
            <person name="Gellesch M."/>
            <person name="Goldberg J."/>
            <person name="Griggs A."/>
            <person name="Gujja S."/>
            <person name="Heilman E."/>
            <person name="Heiman D."/>
            <person name="Howarth C."/>
            <person name="Mehta T."/>
            <person name="Neiman D."/>
            <person name="Pearson M."/>
            <person name="Roberts A."/>
            <person name="Saif S."/>
            <person name="Shea T."/>
            <person name="Shenoy N."/>
            <person name="Sisk P."/>
            <person name="Stolte C."/>
            <person name="Sykes S."/>
            <person name="White J."/>
            <person name="Yandava C."/>
            <person name="Haas B."/>
            <person name="Nusbaum C."/>
            <person name="Birren B."/>
        </authorList>
    </citation>
    <scope>NUCLEOTIDE SEQUENCE</scope>
    <source>
        <strain evidence="7">ATCC 30864</strain>
    </source>
</reference>
<comment type="similarity">
    <text evidence="2">Belongs to the RRP17 family.</text>
</comment>
<dbReference type="InParanoid" id="A0A0D2X2D6"/>
<proteinExistence type="inferred from homology"/>
<dbReference type="OrthoDB" id="551633at2759"/>
<dbReference type="GO" id="GO:0019843">
    <property type="term" value="F:rRNA binding"/>
    <property type="evidence" value="ECO:0007669"/>
    <property type="project" value="TreeGrafter"/>
</dbReference>
<sequence length="299" mass="32958">NGSAVCSRSDEPPKSNQPRAANGLHLTRGGGGGGGGNGLDQQRRSKKNRQTKLVVDFDAQNRVDFLTGFRKRKEQRRKEAQQQQEKLLHEAKLKARKARLDETRDARMAVAKAERKRMEAEERAKEMAGHKATKEYKDPERLVTVTTVSSLELGDFDGSNQQSDEEDEDDDDDDDDDDAGTGAIFQRYAGLVAEDDASDADDSHDEDDRRKPLRMRKSKNAASKPAKKSQLDSWTIADDTGGFDFPSIKRGNKRAFSVATADDDDQDAVVKPPAKTSASARGIAQAAKQARLTNGARRK</sequence>
<dbReference type="PANTHER" id="PTHR14577">
    <property type="entry name" value="NUCLEOLAR PROTEIN 12"/>
    <property type="match status" value="1"/>
</dbReference>
<feature type="compositionally biased region" description="Acidic residues" evidence="5">
    <location>
        <begin position="163"/>
        <end position="179"/>
    </location>
</feature>
<gene>
    <name evidence="6" type="ORF">CAOG_003355</name>
</gene>
<dbReference type="Proteomes" id="UP000008743">
    <property type="component" value="Unassembled WGS sequence"/>
</dbReference>
<protein>
    <recommendedName>
        <fullName evidence="8">Nucleolar protein 12</fullName>
    </recommendedName>
</protein>
<evidence type="ECO:0000313" key="6">
    <source>
        <dbReference type="EMBL" id="KJE92374.1"/>
    </source>
</evidence>
<keyword evidence="4" id="KW-0539">Nucleus</keyword>
<keyword evidence="3" id="KW-0175">Coiled coil</keyword>
<evidence type="ECO:0000313" key="7">
    <source>
        <dbReference type="Proteomes" id="UP000008743"/>
    </source>
</evidence>